<accession>A0ACC0TQ35</accession>
<dbReference type="EMBL" id="JAGFNK010001875">
    <property type="protein sequence ID" value="KAI9428781.1"/>
    <property type="molecule type" value="Genomic_DNA"/>
</dbReference>
<protein>
    <submittedName>
        <fullName evidence="1">Uncharacterized protein</fullName>
    </submittedName>
</protein>
<proteinExistence type="predicted"/>
<comment type="caution">
    <text evidence="1">The sequence shown here is derived from an EMBL/GenBank/DDBJ whole genome shotgun (WGS) entry which is preliminary data.</text>
</comment>
<evidence type="ECO:0000313" key="2">
    <source>
        <dbReference type="Proteomes" id="UP001207468"/>
    </source>
</evidence>
<sequence length="128" mass="13927">MHRLTVLAFALLLTFASVFPSVLARETNAYRLKRGYPPLPPTRREVGKRSQPSPSAVAHVANTVSGVLEVRDSSGAHHIGFVENVSNRLPDLGVTTGSKSSGLQATFSWQDKTVVATVRGKHILFDLY</sequence>
<keyword evidence="2" id="KW-1185">Reference proteome</keyword>
<organism evidence="1 2">
    <name type="scientific">Russula earlei</name>
    <dbReference type="NCBI Taxonomy" id="71964"/>
    <lineage>
        <taxon>Eukaryota</taxon>
        <taxon>Fungi</taxon>
        <taxon>Dikarya</taxon>
        <taxon>Basidiomycota</taxon>
        <taxon>Agaricomycotina</taxon>
        <taxon>Agaricomycetes</taxon>
        <taxon>Russulales</taxon>
        <taxon>Russulaceae</taxon>
        <taxon>Russula</taxon>
    </lineage>
</organism>
<gene>
    <name evidence="1" type="ORF">F5148DRAFT_257443</name>
</gene>
<evidence type="ECO:0000313" key="1">
    <source>
        <dbReference type="EMBL" id="KAI9428781.1"/>
    </source>
</evidence>
<reference evidence="1" key="1">
    <citation type="submission" date="2021-03" db="EMBL/GenBank/DDBJ databases">
        <title>Evolutionary priming and transition to the ectomycorrhizal habit in an iconic lineage of mushroom-forming fungi: is preadaptation a requirement?</title>
        <authorList>
            <consortium name="DOE Joint Genome Institute"/>
            <person name="Looney B.P."/>
            <person name="Miyauchi S."/>
            <person name="Morin E."/>
            <person name="Drula E."/>
            <person name="Courty P.E."/>
            <person name="Chicoki N."/>
            <person name="Fauchery L."/>
            <person name="Kohler A."/>
            <person name="Kuo A."/>
            <person name="LaButti K."/>
            <person name="Pangilinan J."/>
            <person name="Lipzen A."/>
            <person name="Riley R."/>
            <person name="Andreopoulos W."/>
            <person name="He G."/>
            <person name="Johnson J."/>
            <person name="Barry K.W."/>
            <person name="Grigoriev I.V."/>
            <person name="Nagy L."/>
            <person name="Hibbett D."/>
            <person name="Henrissat B."/>
            <person name="Matheny P.B."/>
            <person name="Labbe J."/>
            <person name="Martin A.F."/>
        </authorList>
    </citation>
    <scope>NUCLEOTIDE SEQUENCE</scope>
    <source>
        <strain evidence="1">BPL698</strain>
    </source>
</reference>
<dbReference type="Proteomes" id="UP001207468">
    <property type="component" value="Unassembled WGS sequence"/>
</dbReference>
<name>A0ACC0TQ35_9AGAM</name>